<dbReference type="PATRIC" id="fig|1280949.3.peg.140"/>
<dbReference type="STRING" id="1280949.HAD_00685"/>
<gene>
    <name evidence="2" type="ORF">HAD_00685</name>
</gene>
<dbReference type="RefSeq" id="WP_035568673.1">
    <property type="nucleotide sequence ID" value="NZ_ARYH01000001.1"/>
</dbReference>
<protein>
    <submittedName>
        <fullName evidence="2">Putative lipoprotein</fullName>
    </submittedName>
</protein>
<accession>A0A069E290</accession>
<sequence length="150" mass="16794">MTPRLTALTLLLLPLAACATVEPDPCSAEWIDYKTDKILRKFASENRGLINDFRKLAREDGEVDPFVAIALARKSNRIQTFADSFNRTVLPELEAAVDQCGRHEEFVPALTAFLQDEGVSEEAISWIIPFVGVMTEMRDGTFDLDGHHQD</sequence>
<feature type="signal peptide" evidence="1">
    <location>
        <begin position="1"/>
        <end position="19"/>
    </location>
</feature>
<dbReference type="AlphaFoldDB" id="A0A069E290"/>
<dbReference type="eggNOG" id="ENOG502ZRAX">
    <property type="taxonomic scope" value="Bacteria"/>
</dbReference>
<name>A0A069E290_9PROT</name>
<reference evidence="2 3" key="1">
    <citation type="journal article" date="2014" name="Antonie Van Leeuwenhoek">
        <title>Hyphomonas beringensis sp. nov. and Hyphomonas chukchiensis sp. nov., isolated from surface seawater of the Bering Sea and Chukchi Sea.</title>
        <authorList>
            <person name="Li C."/>
            <person name="Lai Q."/>
            <person name="Li G."/>
            <person name="Dong C."/>
            <person name="Wang J."/>
            <person name="Liao Y."/>
            <person name="Shao Z."/>
        </authorList>
    </citation>
    <scope>NUCLEOTIDE SEQUENCE [LARGE SCALE GENOMIC DNA]</scope>
    <source>
        <strain evidence="2 3">MHS-3</strain>
    </source>
</reference>
<comment type="caution">
    <text evidence="2">The sequence shown here is derived from an EMBL/GenBank/DDBJ whole genome shotgun (WGS) entry which is preliminary data.</text>
</comment>
<keyword evidence="2" id="KW-0449">Lipoprotein</keyword>
<dbReference type="OrthoDB" id="7618991at2"/>
<evidence type="ECO:0000256" key="1">
    <source>
        <dbReference type="SAM" id="SignalP"/>
    </source>
</evidence>
<dbReference type="Proteomes" id="UP000027446">
    <property type="component" value="Unassembled WGS sequence"/>
</dbReference>
<dbReference type="EMBL" id="ARYH01000001">
    <property type="protein sequence ID" value="KCZ84150.1"/>
    <property type="molecule type" value="Genomic_DNA"/>
</dbReference>
<keyword evidence="1" id="KW-0732">Signal</keyword>
<evidence type="ECO:0000313" key="2">
    <source>
        <dbReference type="EMBL" id="KCZ84150.1"/>
    </source>
</evidence>
<feature type="chain" id="PRO_5001660636" evidence="1">
    <location>
        <begin position="20"/>
        <end position="150"/>
    </location>
</feature>
<evidence type="ECO:0000313" key="3">
    <source>
        <dbReference type="Proteomes" id="UP000027446"/>
    </source>
</evidence>
<keyword evidence="3" id="KW-1185">Reference proteome</keyword>
<proteinExistence type="predicted"/>
<organism evidence="2 3">
    <name type="scientific">Hyphomonas adhaerens MHS-3</name>
    <dbReference type="NCBI Taxonomy" id="1280949"/>
    <lineage>
        <taxon>Bacteria</taxon>
        <taxon>Pseudomonadati</taxon>
        <taxon>Pseudomonadota</taxon>
        <taxon>Alphaproteobacteria</taxon>
        <taxon>Hyphomonadales</taxon>
        <taxon>Hyphomonadaceae</taxon>
        <taxon>Hyphomonas</taxon>
    </lineage>
</organism>